<dbReference type="GO" id="GO:0055085">
    <property type="term" value="P:transmembrane transport"/>
    <property type="evidence" value="ECO:0007669"/>
    <property type="project" value="TreeGrafter"/>
</dbReference>
<comment type="subcellular location">
    <subcellularLocation>
        <location evidence="1">Membrane</location>
        <topology evidence="1">Multi-pass membrane protein</topology>
    </subcellularLocation>
</comment>
<feature type="transmembrane region" description="Helical" evidence="6">
    <location>
        <begin position="64"/>
        <end position="84"/>
    </location>
</feature>
<feature type="transmembrane region" description="Helical" evidence="6">
    <location>
        <begin position="298"/>
        <end position="330"/>
    </location>
</feature>
<evidence type="ECO:0000256" key="2">
    <source>
        <dbReference type="ARBA" id="ARBA00009773"/>
    </source>
</evidence>
<dbReference type="Pfam" id="PF01594">
    <property type="entry name" value="AI-2E_transport"/>
    <property type="match status" value="1"/>
</dbReference>
<evidence type="ECO:0000256" key="3">
    <source>
        <dbReference type="ARBA" id="ARBA00022692"/>
    </source>
</evidence>
<keyword evidence="8" id="KW-1185">Reference proteome</keyword>
<evidence type="ECO:0000256" key="6">
    <source>
        <dbReference type="SAM" id="Phobius"/>
    </source>
</evidence>
<dbReference type="OrthoDB" id="9799225at2"/>
<sequence>MKRPAIVSDTVLRVSTVIMASGVLLFGLKVAQDIFAPLTLAIVTGVIFAPLADRLERLGLPRGLVAMGLIIGIFFAIGALAYLVEPYITTLIDRLPSIKYEIRKLFIEYQGLIQGFDEMNKEVEAALGSGGEQKEAADIPGLTDAMFLAPQILAQMLIFLGGLFFFLLTRNEIYRYISAKIGTGMDTPKLLERFCDAEAMVSKYFAAISVVNAGLGIAVGTALMLLGLPGAVVWGIAAMLLNFVLYLGPAALAAGLLLAGVVNYDGLMTFAPMAIYLCCNMTEAQFVTPALIGRHVQINPFLIFVSLIFWLWFWGPLGGIVAIPVTLILLRLFDILGDTSVSAKPIFGQA</sequence>
<dbReference type="PANTHER" id="PTHR21716">
    <property type="entry name" value="TRANSMEMBRANE PROTEIN"/>
    <property type="match status" value="1"/>
</dbReference>
<keyword evidence="3 6" id="KW-0812">Transmembrane</keyword>
<feature type="transmembrane region" description="Helical" evidence="6">
    <location>
        <begin position="34"/>
        <end position="52"/>
    </location>
</feature>
<gene>
    <name evidence="7" type="ORF">R2601_14380</name>
</gene>
<feature type="transmembrane region" description="Helical" evidence="6">
    <location>
        <begin position="148"/>
        <end position="168"/>
    </location>
</feature>
<reference evidence="7 8" key="1">
    <citation type="journal article" date="2010" name="J. Bacteriol.">
        <title>Genome sequences of Pelagibaca bermudensis HTCC2601T and Maritimibacter alkaliphilus HTCC2654T, the type strains of two marine Roseobacter genera.</title>
        <authorList>
            <person name="Thrash J.C."/>
            <person name="Cho J.C."/>
            <person name="Ferriera S."/>
            <person name="Johnson J."/>
            <person name="Vergin K.L."/>
            <person name="Giovannoni S.J."/>
        </authorList>
    </citation>
    <scope>NUCLEOTIDE SEQUENCE [LARGE SCALE GENOMIC DNA]</scope>
    <source>
        <strain evidence="8">DSM 26914 / JCM 13377 / KCTC 12554 / HTCC2601</strain>
    </source>
</reference>
<comment type="caution">
    <text evidence="7">The sequence shown here is derived from an EMBL/GenBank/DDBJ whole genome shotgun (WGS) entry which is preliminary data.</text>
</comment>
<feature type="transmembrane region" description="Helical" evidence="6">
    <location>
        <begin position="274"/>
        <end position="292"/>
    </location>
</feature>
<dbReference type="eggNOG" id="COG0628">
    <property type="taxonomic scope" value="Bacteria"/>
</dbReference>
<accession>Q0FVG6</accession>
<dbReference type="AlphaFoldDB" id="Q0FVG6"/>
<protein>
    <recommendedName>
        <fullName evidence="9">AI-2E family transporter</fullName>
    </recommendedName>
</protein>
<dbReference type="STRING" id="314265.R2601_14380"/>
<feature type="transmembrane region" description="Helical" evidence="6">
    <location>
        <begin position="12"/>
        <end position="28"/>
    </location>
</feature>
<dbReference type="PANTHER" id="PTHR21716:SF16">
    <property type="entry name" value="BLL1467 PROTEIN"/>
    <property type="match status" value="1"/>
</dbReference>
<dbReference type="EMBL" id="AATQ01000002">
    <property type="protein sequence ID" value="EAU48160.1"/>
    <property type="molecule type" value="Genomic_DNA"/>
</dbReference>
<dbReference type="InterPro" id="IPR002549">
    <property type="entry name" value="AI-2E-like"/>
</dbReference>
<dbReference type="RefSeq" id="WP_007795456.1">
    <property type="nucleotide sequence ID" value="NZ_DS022276.1"/>
</dbReference>
<evidence type="ECO:0000256" key="5">
    <source>
        <dbReference type="ARBA" id="ARBA00023136"/>
    </source>
</evidence>
<organism evidence="7 8">
    <name type="scientific">Salipiger bermudensis (strain DSM 26914 / JCM 13377 / KCTC 12554 / HTCC2601)</name>
    <name type="common">Pelagibaca bermudensis</name>
    <dbReference type="NCBI Taxonomy" id="314265"/>
    <lineage>
        <taxon>Bacteria</taxon>
        <taxon>Pseudomonadati</taxon>
        <taxon>Pseudomonadota</taxon>
        <taxon>Alphaproteobacteria</taxon>
        <taxon>Rhodobacterales</taxon>
        <taxon>Roseobacteraceae</taxon>
        <taxon>Salipiger</taxon>
    </lineage>
</organism>
<evidence type="ECO:0000313" key="7">
    <source>
        <dbReference type="EMBL" id="EAU48160.1"/>
    </source>
</evidence>
<keyword evidence="5 6" id="KW-0472">Membrane</keyword>
<name>Q0FVG6_SALBH</name>
<dbReference type="GO" id="GO:0016020">
    <property type="term" value="C:membrane"/>
    <property type="evidence" value="ECO:0007669"/>
    <property type="project" value="UniProtKB-SubCell"/>
</dbReference>
<dbReference type="Proteomes" id="UP000006230">
    <property type="component" value="Unassembled WGS sequence"/>
</dbReference>
<feature type="transmembrane region" description="Helical" evidence="6">
    <location>
        <begin position="204"/>
        <end position="226"/>
    </location>
</feature>
<evidence type="ECO:0008006" key="9">
    <source>
        <dbReference type="Google" id="ProtNLM"/>
    </source>
</evidence>
<dbReference type="HOGENOM" id="CLU_031275_0_1_5"/>
<proteinExistence type="inferred from homology"/>
<keyword evidence="4 6" id="KW-1133">Transmembrane helix</keyword>
<evidence type="ECO:0000313" key="8">
    <source>
        <dbReference type="Proteomes" id="UP000006230"/>
    </source>
</evidence>
<evidence type="ECO:0000256" key="4">
    <source>
        <dbReference type="ARBA" id="ARBA00022989"/>
    </source>
</evidence>
<comment type="similarity">
    <text evidence="2">Belongs to the autoinducer-2 exporter (AI-2E) (TC 2.A.86) family.</text>
</comment>
<evidence type="ECO:0000256" key="1">
    <source>
        <dbReference type="ARBA" id="ARBA00004141"/>
    </source>
</evidence>
<feature type="transmembrane region" description="Helical" evidence="6">
    <location>
        <begin position="232"/>
        <end position="262"/>
    </location>
</feature>